<sequence length="52" mass="6152">MKESCSGLTSKLKSKCLRVKSKKHKGKHAQWQQLWDVFNIKSTPVYFYNKVH</sequence>
<organism evidence="1">
    <name type="scientific">Rhizophora mucronata</name>
    <name type="common">Asiatic mangrove</name>
    <dbReference type="NCBI Taxonomy" id="61149"/>
    <lineage>
        <taxon>Eukaryota</taxon>
        <taxon>Viridiplantae</taxon>
        <taxon>Streptophyta</taxon>
        <taxon>Embryophyta</taxon>
        <taxon>Tracheophyta</taxon>
        <taxon>Spermatophyta</taxon>
        <taxon>Magnoliopsida</taxon>
        <taxon>eudicotyledons</taxon>
        <taxon>Gunneridae</taxon>
        <taxon>Pentapetalae</taxon>
        <taxon>rosids</taxon>
        <taxon>fabids</taxon>
        <taxon>Malpighiales</taxon>
        <taxon>Rhizophoraceae</taxon>
        <taxon>Rhizophora</taxon>
    </lineage>
</organism>
<proteinExistence type="predicted"/>
<dbReference type="AlphaFoldDB" id="A0A2P2Q848"/>
<accession>A0A2P2Q848</accession>
<name>A0A2P2Q848_RHIMU</name>
<evidence type="ECO:0000313" key="1">
    <source>
        <dbReference type="EMBL" id="MBX63124.1"/>
    </source>
</evidence>
<dbReference type="EMBL" id="GGEC01082640">
    <property type="protein sequence ID" value="MBX63124.1"/>
    <property type="molecule type" value="Transcribed_RNA"/>
</dbReference>
<protein>
    <submittedName>
        <fullName evidence="1">Uncharacterized protein</fullName>
    </submittedName>
</protein>
<reference evidence="1" key="1">
    <citation type="submission" date="2018-02" db="EMBL/GenBank/DDBJ databases">
        <title>Rhizophora mucronata_Transcriptome.</title>
        <authorList>
            <person name="Meera S.P."/>
            <person name="Sreeshan A."/>
            <person name="Augustine A."/>
        </authorList>
    </citation>
    <scope>NUCLEOTIDE SEQUENCE</scope>
    <source>
        <tissue evidence="1">Leaf</tissue>
    </source>
</reference>